<gene>
    <name evidence="4" type="ORF">DI586_04265</name>
</gene>
<accession>A0A2W5FR02</accession>
<sequence length="207" mass="22066">MIKERVWFITGAGRGIGSDLVTAALAAGHKVVATARDAAAVTDEVGEHDGLLSLAMDVTDPSAIDEAVSKALDRFGSIDVLVNNAGRFYTGFFETVSPEQVRAQMEVNFFGTLNVTRAILPVMRAQRRGHVVTVSAMLGVLGAPFLSIFSASKHALEGWAESLAGEIEPFGITSTIVEPGAFRTKPLKDRGRTVFPEIAIDDYAEAT</sequence>
<comment type="caution">
    <text evidence="4">The sequence shown here is derived from an EMBL/GenBank/DDBJ whole genome shotgun (WGS) entry which is preliminary data.</text>
</comment>
<dbReference type="CDD" id="cd05374">
    <property type="entry name" value="17beta-HSD-like_SDR_c"/>
    <property type="match status" value="1"/>
</dbReference>
<organism evidence="4 5">
    <name type="scientific">Micavibrio aeruginosavorus</name>
    <dbReference type="NCBI Taxonomy" id="349221"/>
    <lineage>
        <taxon>Bacteria</taxon>
        <taxon>Pseudomonadati</taxon>
        <taxon>Bdellovibrionota</taxon>
        <taxon>Bdellovibrionia</taxon>
        <taxon>Bdellovibrionales</taxon>
        <taxon>Pseudobdellovibrionaceae</taxon>
        <taxon>Micavibrio</taxon>
    </lineage>
</organism>
<comment type="similarity">
    <text evidence="1 3">Belongs to the short-chain dehydrogenases/reductases (SDR) family.</text>
</comment>
<dbReference type="PRINTS" id="PR00081">
    <property type="entry name" value="GDHRDH"/>
</dbReference>
<dbReference type="EMBL" id="QFOT01000032">
    <property type="protein sequence ID" value="PZP56250.1"/>
    <property type="molecule type" value="Genomic_DNA"/>
</dbReference>
<evidence type="ECO:0000256" key="1">
    <source>
        <dbReference type="ARBA" id="ARBA00006484"/>
    </source>
</evidence>
<dbReference type="Gene3D" id="3.40.50.720">
    <property type="entry name" value="NAD(P)-binding Rossmann-like Domain"/>
    <property type="match status" value="1"/>
</dbReference>
<dbReference type="PANTHER" id="PTHR43976:SF16">
    <property type="entry name" value="SHORT-CHAIN DEHYDROGENASE_REDUCTASE FAMILY PROTEIN"/>
    <property type="match status" value="1"/>
</dbReference>
<evidence type="ECO:0000313" key="5">
    <source>
        <dbReference type="Proteomes" id="UP000249739"/>
    </source>
</evidence>
<dbReference type="GO" id="GO:0016491">
    <property type="term" value="F:oxidoreductase activity"/>
    <property type="evidence" value="ECO:0007669"/>
    <property type="project" value="UniProtKB-KW"/>
</dbReference>
<reference evidence="4 5" key="1">
    <citation type="submission" date="2017-08" db="EMBL/GenBank/DDBJ databases">
        <title>Infants hospitalized years apart are colonized by the same room-sourced microbial strains.</title>
        <authorList>
            <person name="Brooks B."/>
            <person name="Olm M.R."/>
            <person name="Firek B.A."/>
            <person name="Baker R."/>
            <person name="Thomas B.C."/>
            <person name="Morowitz M.J."/>
            <person name="Banfield J.F."/>
        </authorList>
    </citation>
    <scope>NUCLEOTIDE SEQUENCE [LARGE SCALE GENOMIC DNA]</scope>
    <source>
        <strain evidence="4">S2_006_000_R2_64</strain>
    </source>
</reference>
<dbReference type="Pfam" id="PF00106">
    <property type="entry name" value="adh_short"/>
    <property type="match status" value="1"/>
</dbReference>
<protein>
    <submittedName>
        <fullName evidence="4">Short-chain dehydrogenase/reductase</fullName>
    </submittedName>
</protein>
<name>A0A2W5FR02_9BACT</name>
<evidence type="ECO:0000256" key="2">
    <source>
        <dbReference type="ARBA" id="ARBA00023002"/>
    </source>
</evidence>
<dbReference type="PANTHER" id="PTHR43976">
    <property type="entry name" value="SHORT CHAIN DEHYDROGENASE"/>
    <property type="match status" value="1"/>
</dbReference>
<evidence type="ECO:0000313" key="4">
    <source>
        <dbReference type="EMBL" id="PZP56250.1"/>
    </source>
</evidence>
<dbReference type="Proteomes" id="UP000249739">
    <property type="component" value="Unassembled WGS sequence"/>
</dbReference>
<dbReference type="SUPFAM" id="SSF51735">
    <property type="entry name" value="NAD(P)-binding Rossmann-fold domains"/>
    <property type="match status" value="1"/>
</dbReference>
<proteinExistence type="inferred from homology"/>
<dbReference type="InterPro" id="IPR036291">
    <property type="entry name" value="NAD(P)-bd_dom_sf"/>
</dbReference>
<keyword evidence="2" id="KW-0560">Oxidoreductase</keyword>
<dbReference type="InterPro" id="IPR051911">
    <property type="entry name" value="SDR_oxidoreductase"/>
</dbReference>
<dbReference type="PRINTS" id="PR00080">
    <property type="entry name" value="SDRFAMILY"/>
</dbReference>
<dbReference type="AlphaFoldDB" id="A0A2W5FR02"/>
<feature type="non-terminal residue" evidence="4">
    <location>
        <position position="207"/>
    </location>
</feature>
<evidence type="ECO:0000256" key="3">
    <source>
        <dbReference type="RuleBase" id="RU000363"/>
    </source>
</evidence>
<dbReference type="InterPro" id="IPR002347">
    <property type="entry name" value="SDR_fam"/>
</dbReference>